<dbReference type="SUPFAM" id="SSF56672">
    <property type="entry name" value="DNA/RNA polymerases"/>
    <property type="match status" value="1"/>
</dbReference>
<accession>A0ABM3AH40</accession>
<reference evidence="3" key="2">
    <citation type="submission" date="2025-08" db="UniProtKB">
        <authorList>
            <consortium name="RefSeq"/>
        </authorList>
    </citation>
    <scope>IDENTIFICATION</scope>
</reference>
<dbReference type="InterPro" id="IPR029262">
    <property type="entry name" value="RPOL_N"/>
</dbReference>
<dbReference type="PANTHER" id="PTHR10102">
    <property type="entry name" value="DNA-DIRECTED RNA POLYMERASE, MITOCHONDRIAL"/>
    <property type="match status" value="1"/>
</dbReference>
<feature type="domain" description="DNA-directed RNA polymerase N-terminal" evidence="1">
    <location>
        <begin position="52"/>
        <end position="98"/>
    </location>
</feature>
<dbReference type="InterPro" id="IPR002092">
    <property type="entry name" value="DNA-dir_Rpol_phage-type"/>
</dbReference>
<dbReference type="PANTHER" id="PTHR10102:SF26">
    <property type="entry name" value="DNA-DIRECTED RNA POLYMERASE"/>
    <property type="match status" value="1"/>
</dbReference>
<proteinExistence type="predicted"/>
<sequence length="231" mass="26650">MEFSQADFDRLLVSEHTRKISEVNYAKDPLDAERKGVLRLPESGENTLTEFQYDQGAYLFLPSYVIRTHGIKQQRETVKRTPRKQLELVFEALDTLGNTKWRINRRILGVVDRLWLMEAVLQTWLTVKMLVHAKYLNLSAAIRFDAGLFSFFFTLAHNLDYHIPISMPENVFSMDVKHRPKSPNNLAIKIKLLTLYCMFQSSVFHSQPKSIIGAPAYIAPEVCLGNNMMGR</sequence>
<gene>
    <name evidence="3" type="primary">LOC121219816</name>
</gene>
<name>A0ABM3AH40_GOSHI</name>
<evidence type="ECO:0000313" key="3">
    <source>
        <dbReference type="RefSeq" id="XP_040954143.1"/>
    </source>
</evidence>
<dbReference type="GeneID" id="121219816"/>
<dbReference type="RefSeq" id="XP_040954143.1">
    <property type="nucleotide sequence ID" value="XM_041098209.1"/>
</dbReference>
<reference evidence="2" key="1">
    <citation type="journal article" date="2020" name="Nat. Genet.">
        <title>Genomic diversifications of five Gossypium allopolyploid species and their impact on cotton improvement.</title>
        <authorList>
            <person name="Chen Z.J."/>
            <person name="Sreedasyam A."/>
            <person name="Ando A."/>
            <person name="Song Q."/>
            <person name="De Santiago L.M."/>
            <person name="Hulse-Kemp A.M."/>
            <person name="Ding M."/>
            <person name="Ye W."/>
            <person name="Kirkbride R.C."/>
            <person name="Jenkins J."/>
            <person name="Plott C."/>
            <person name="Lovell J."/>
            <person name="Lin Y.M."/>
            <person name="Vaughn R."/>
            <person name="Liu B."/>
            <person name="Simpson S."/>
            <person name="Scheffler B.E."/>
            <person name="Wen L."/>
            <person name="Saski C.A."/>
            <person name="Grover C.E."/>
            <person name="Hu G."/>
            <person name="Conover J.L."/>
            <person name="Carlson J.W."/>
            <person name="Shu S."/>
            <person name="Boston L.B."/>
            <person name="Williams M."/>
            <person name="Peterson D.G."/>
            <person name="McGee K."/>
            <person name="Jones D.C."/>
            <person name="Wendel J.F."/>
            <person name="Stelly D.M."/>
            <person name="Grimwood J."/>
            <person name="Schmutz J."/>
        </authorList>
    </citation>
    <scope>NUCLEOTIDE SEQUENCE [LARGE SCALE GENOMIC DNA]</scope>
    <source>
        <strain evidence="2">cv. TM-1</strain>
    </source>
</reference>
<evidence type="ECO:0000259" key="1">
    <source>
        <dbReference type="Pfam" id="PF14700"/>
    </source>
</evidence>
<organism evidence="2 3">
    <name type="scientific">Gossypium hirsutum</name>
    <name type="common">Upland cotton</name>
    <name type="synonym">Gossypium mexicanum</name>
    <dbReference type="NCBI Taxonomy" id="3635"/>
    <lineage>
        <taxon>Eukaryota</taxon>
        <taxon>Viridiplantae</taxon>
        <taxon>Streptophyta</taxon>
        <taxon>Embryophyta</taxon>
        <taxon>Tracheophyta</taxon>
        <taxon>Spermatophyta</taxon>
        <taxon>Magnoliopsida</taxon>
        <taxon>eudicotyledons</taxon>
        <taxon>Gunneridae</taxon>
        <taxon>Pentapetalae</taxon>
        <taxon>rosids</taxon>
        <taxon>malvids</taxon>
        <taxon>Malvales</taxon>
        <taxon>Malvaceae</taxon>
        <taxon>Malvoideae</taxon>
        <taxon>Gossypium</taxon>
    </lineage>
</organism>
<dbReference type="InterPro" id="IPR043502">
    <property type="entry name" value="DNA/RNA_pol_sf"/>
</dbReference>
<dbReference type="Proteomes" id="UP000818029">
    <property type="component" value="Chromosome A03"/>
</dbReference>
<keyword evidence="2" id="KW-1185">Reference proteome</keyword>
<dbReference type="Pfam" id="PF14700">
    <property type="entry name" value="RPOL_N"/>
    <property type="match status" value="1"/>
</dbReference>
<evidence type="ECO:0000313" key="2">
    <source>
        <dbReference type="Proteomes" id="UP000818029"/>
    </source>
</evidence>
<protein>
    <recommendedName>
        <fullName evidence="1">DNA-directed RNA polymerase N-terminal domain-containing protein</fullName>
    </recommendedName>
</protein>